<proteinExistence type="predicted"/>
<sequence>VEQAFKWLTDYVGRIVYDGKDQMEKLRIVASTLAVFSFAACSRACLGS</sequence>
<evidence type="ECO:0000313" key="1">
    <source>
        <dbReference type="EMBL" id="GAG68382.1"/>
    </source>
</evidence>
<reference evidence="1" key="1">
    <citation type="journal article" date="2014" name="Front. Microbiol.">
        <title>High frequency of phylogenetically diverse reductive dehalogenase-homologous genes in deep subseafloor sedimentary metagenomes.</title>
        <authorList>
            <person name="Kawai M."/>
            <person name="Futagami T."/>
            <person name="Toyoda A."/>
            <person name="Takaki Y."/>
            <person name="Nishi S."/>
            <person name="Hori S."/>
            <person name="Arai W."/>
            <person name="Tsubouchi T."/>
            <person name="Morono Y."/>
            <person name="Uchiyama I."/>
            <person name="Ito T."/>
            <person name="Fujiyama A."/>
            <person name="Inagaki F."/>
            <person name="Takami H."/>
        </authorList>
    </citation>
    <scope>NUCLEOTIDE SEQUENCE</scope>
    <source>
        <strain evidence="1">Expedition CK06-06</strain>
    </source>
</reference>
<dbReference type="AlphaFoldDB" id="X1AF02"/>
<dbReference type="EMBL" id="BART01005626">
    <property type="protein sequence ID" value="GAG68382.1"/>
    <property type="molecule type" value="Genomic_DNA"/>
</dbReference>
<protein>
    <submittedName>
        <fullName evidence="1">Uncharacterized protein</fullName>
    </submittedName>
</protein>
<gene>
    <name evidence="1" type="ORF">S01H4_12898</name>
</gene>
<accession>X1AF02</accession>
<name>X1AF02_9ZZZZ</name>
<feature type="non-terminal residue" evidence="1">
    <location>
        <position position="1"/>
    </location>
</feature>
<comment type="caution">
    <text evidence="1">The sequence shown here is derived from an EMBL/GenBank/DDBJ whole genome shotgun (WGS) entry which is preliminary data.</text>
</comment>
<organism evidence="1">
    <name type="scientific">marine sediment metagenome</name>
    <dbReference type="NCBI Taxonomy" id="412755"/>
    <lineage>
        <taxon>unclassified sequences</taxon>
        <taxon>metagenomes</taxon>
        <taxon>ecological metagenomes</taxon>
    </lineage>
</organism>